<proteinExistence type="predicted"/>
<comment type="caution">
    <text evidence="2">The sequence shown here is derived from an EMBL/GenBank/DDBJ whole genome shotgun (WGS) entry which is preliminary data.</text>
</comment>
<accession>A0AAV6UWI7</accession>
<dbReference type="EMBL" id="JAFNEN010000233">
    <property type="protein sequence ID" value="KAG8188695.1"/>
    <property type="molecule type" value="Genomic_DNA"/>
</dbReference>
<dbReference type="AlphaFoldDB" id="A0AAV6UWI7"/>
<reference evidence="2 3" key="1">
    <citation type="journal article" date="2022" name="Nat. Ecol. Evol.">
        <title>A masculinizing supergene underlies an exaggerated male reproductive morph in a spider.</title>
        <authorList>
            <person name="Hendrickx F."/>
            <person name="De Corte Z."/>
            <person name="Sonet G."/>
            <person name="Van Belleghem S.M."/>
            <person name="Kostlbacher S."/>
            <person name="Vangestel C."/>
        </authorList>
    </citation>
    <scope>NUCLEOTIDE SEQUENCE [LARGE SCALE GENOMIC DNA]</scope>
    <source>
        <strain evidence="2">W744_W776</strain>
    </source>
</reference>
<sequence>MIHYRNTLRPPTKHHFKTGTRANRDLHWPNVVVRPPQAPKRGSKKQAHKKNLISNESKTRKKKCFSTSVSRNWYLAGHMAPVPEPGYSVIRRHYRCVVRGWVGDWASTLHLRRSCRVLLWMSDTRGHL</sequence>
<protein>
    <submittedName>
        <fullName evidence="2">Uncharacterized protein</fullName>
    </submittedName>
</protein>
<evidence type="ECO:0000256" key="1">
    <source>
        <dbReference type="SAM" id="MobiDB-lite"/>
    </source>
</evidence>
<evidence type="ECO:0000313" key="2">
    <source>
        <dbReference type="EMBL" id="KAG8188695.1"/>
    </source>
</evidence>
<name>A0AAV6UWI7_9ARAC</name>
<dbReference type="Proteomes" id="UP000827092">
    <property type="component" value="Unassembled WGS sequence"/>
</dbReference>
<organism evidence="2 3">
    <name type="scientific">Oedothorax gibbosus</name>
    <dbReference type="NCBI Taxonomy" id="931172"/>
    <lineage>
        <taxon>Eukaryota</taxon>
        <taxon>Metazoa</taxon>
        <taxon>Ecdysozoa</taxon>
        <taxon>Arthropoda</taxon>
        <taxon>Chelicerata</taxon>
        <taxon>Arachnida</taxon>
        <taxon>Araneae</taxon>
        <taxon>Araneomorphae</taxon>
        <taxon>Entelegynae</taxon>
        <taxon>Araneoidea</taxon>
        <taxon>Linyphiidae</taxon>
        <taxon>Erigoninae</taxon>
        <taxon>Oedothorax</taxon>
    </lineage>
</organism>
<gene>
    <name evidence="2" type="ORF">JTE90_003951</name>
</gene>
<evidence type="ECO:0000313" key="3">
    <source>
        <dbReference type="Proteomes" id="UP000827092"/>
    </source>
</evidence>
<keyword evidence="3" id="KW-1185">Reference proteome</keyword>
<feature type="region of interest" description="Disordered" evidence="1">
    <location>
        <begin position="1"/>
        <end position="61"/>
    </location>
</feature>
<feature type="compositionally biased region" description="Basic residues" evidence="1">
    <location>
        <begin position="41"/>
        <end position="51"/>
    </location>
</feature>